<keyword evidence="7" id="KW-0325">Glycoprotein</keyword>
<dbReference type="GO" id="GO:0006508">
    <property type="term" value="P:proteolysis"/>
    <property type="evidence" value="ECO:0007669"/>
    <property type="project" value="UniProtKB-KW"/>
</dbReference>
<reference evidence="10" key="1">
    <citation type="submission" date="2025-08" db="UniProtKB">
        <authorList>
            <consortium name="RefSeq"/>
        </authorList>
    </citation>
    <scope>IDENTIFICATION</scope>
</reference>
<dbReference type="InterPro" id="IPR029058">
    <property type="entry name" value="AB_hydrolase_fold"/>
</dbReference>
<evidence type="ECO:0000256" key="5">
    <source>
        <dbReference type="ARBA" id="ARBA00022801"/>
    </source>
</evidence>
<dbReference type="PRINTS" id="PR00724">
    <property type="entry name" value="CRBOXYPTASEC"/>
</dbReference>
<evidence type="ECO:0000256" key="8">
    <source>
        <dbReference type="RuleBase" id="RU361156"/>
    </source>
</evidence>
<dbReference type="EC" id="3.4.16.-" evidence="8"/>
<keyword evidence="5 8" id="KW-0378">Hydrolase</keyword>
<keyword evidence="6" id="KW-1015">Disulfide bond</keyword>
<evidence type="ECO:0000313" key="10">
    <source>
        <dbReference type="RefSeq" id="XP_039134517.1"/>
    </source>
</evidence>
<dbReference type="Gene3D" id="6.10.250.940">
    <property type="match status" value="1"/>
</dbReference>
<dbReference type="SUPFAM" id="SSF53474">
    <property type="entry name" value="alpha/beta-Hydrolases"/>
    <property type="match status" value="1"/>
</dbReference>
<protein>
    <recommendedName>
        <fullName evidence="8">Carboxypeptidase</fullName>
        <ecNumber evidence="8">3.4.16.-</ecNumber>
    </recommendedName>
</protein>
<dbReference type="FunFam" id="3.40.50.1820:FF:000013">
    <property type="entry name" value="Carboxypeptidase"/>
    <property type="match status" value="1"/>
</dbReference>
<dbReference type="Gene3D" id="3.40.50.11320">
    <property type="match status" value="1"/>
</dbReference>
<dbReference type="PANTHER" id="PTHR11802">
    <property type="entry name" value="SERINE PROTEASE FAMILY S10 SERINE CARBOXYPEPTIDASE"/>
    <property type="match status" value="1"/>
</dbReference>
<dbReference type="Pfam" id="PF00450">
    <property type="entry name" value="Peptidase_S10"/>
    <property type="match status" value="1"/>
</dbReference>
<name>A0AB40C6N6_DIOCR</name>
<dbReference type="Proteomes" id="UP001515500">
    <property type="component" value="Chromosome 11"/>
</dbReference>
<accession>A0AB40C6N6</accession>
<keyword evidence="3 8" id="KW-0645">Protease</keyword>
<evidence type="ECO:0000313" key="9">
    <source>
        <dbReference type="Proteomes" id="UP001515500"/>
    </source>
</evidence>
<dbReference type="PANTHER" id="PTHR11802:SF31">
    <property type="entry name" value="SERINE CARBOXYPEPTIDASE-LIKE 34"/>
    <property type="match status" value="1"/>
</dbReference>
<dbReference type="FunFam" id="3.40.50.12670:FF:000002">
    <property type="entry name" value="Carboxypeptidase"/>
    <property type="match status" value="1"/>
</dbReference>
<feature type="chain" id="PRO_5044043413" description="Carboxypeptidase" evidence="8">
    <location>
        <begin position="20"/>
        <end position="495"/>
    </location>
</feature>
<proteinExistence type="inferred from homology"/>
<dbReference type="GO" id="GO:0004185">
    <property type="term" value="F:serine-type carboxypeptidase activity"/>
    <property type="evidence" value="ECO:0007669"/>
    <property type="project" value="UniProtKB-UniRule"/>
</dbReference>
<comment type="similarity">
    <text evidence="1 8">Belongs to the peptidase S10 family.</text>
</comment>
<evidence type="ECO:0000256" key="4">
    <source>
        <dbReference type="ARBA" id="ARBA00022729"/>
    </source>
</evidence>
<dbReference type="InterPro" id="IPR018202">
    <property type="entry name" value="Ser_caboxypep_ser_AS"/>
</dbReference>
<dbReference type="AlphaFoldDB" id="A0AB40C6N6"/>
<evidence type="ECO:0000256" key="3">
    <source>
        <dbReference type="ARBA" id="ARBA00022670"/>
    </source>
</evidence>
<dbReference type="FunFam" id="3.40.50.11320:FF:000001">
    <property type="entry name" value="Carboxypeptidase"/>
    <property type="match status" value="1"/>
</dbReference>
<dbReference type="GeneID" id="120271897"/>
<evidence type="ECO:0000256" key="6">
    <source>
        <dbReference type="ARBA" id="ARBA00023157"/>
    </source>
</evidence>
<sequence length="495" mass="55983">MNLIFYSFFSLFINIIILSSDFVEPRLTGIKYNKEINTSQEADLVVELPGQPEVNFRHYSGYVTVDENHGRALFYWFFEAIDHVDERPLLLWLNGGPGCSSIGYGEAEELGPFLIQKGAPELKFNKHSWNKEANLLFLEAPVGVGFSYTNTSSDLDQLGDHFTANDSYNFLVNWFKRFPQFKSHEFYIAGESYAGHYVPQLAEKIFDENKKTSNENCINFKGFMVGNALMDDETDSIGMVEYAWSHAIISDELYHAIMTNCHFSSQSDDNEVCGKASIDFVDTYGLIDIYSLYTPKCIKQGMTVSSRGSRKIAGITSKNFASQQTRSKSLASKGWNMNLKAGYDPCISDYTNVYFNRPDVQEALHANVTNLAYNWTHCSEVISTWNDHQPSLLPTIRKLINGGLRVWVYSGDTDGRVPVTSTRYTLNKLGLNKTQEWTPWYTSEQVGGWTVVYDGLTFVTIRGAGHAVPTFAPKQAQQLVKHFLINKQLPSKPLL</sequence>
<keyword evidence="4 8" id="KW-0732">Signal</keyword>
<dbReference type="InterPro" id="IPR001563">
    <property type="entry name" value="Peptidase_S10"/>
</dbReference>
<dbReference type="Gene3D" id="3.40.50.1820">
    <property type="entry name" value="alpha/beta hydrolase"/>
    <property type="match status" value="1"/>
</dbReference>
<dbReference type="RefSeq" id="XP_039134517.1">
    <property type="nucleotide sequence ID" value="XM_039278583.1"/>
</dbReference>
<dbReference type="InterPro" id="IPR033124">
    <property type="entry name" value="Ser_caboxypep_his_AS"/>
</dbReference>
<dbReference type="GO" id="GO:0005773">
    <property type="term" value="C:vacuole"/>
    <property type="evidence" value="ECO:0007669"/>
    <property type="project" value="TreeGrafter"/>
</dbReference>
<dbReference type="PROSITE" id="PS00131">
    <property type="entry name" value="CARBOXYPEPT_SER_SER"/>
    <property type="match status" value="1"/>
</dbReference>
<organism evidence="9 10">
    <name type="scientific">Dioscorea cayennensis subsp. rotundata</name>
    <name type="common">White Guinea yam</name>
    <name type="synonym">Dioscorea rotundata</name>
    <dbReference type="NCBI Taxonomy" id="55577"/>
    <lineage>
        <taxon>Eukaryota</taxon>
        <taxon>Viridiplantae</taxon>
        <taxon>Streptophyta</taxon>
        <taxon>Embryophyta</taxon>
        <taxon>Tracheophyta</taxon>
        <taxon>Spermatophyta</taxon>
        <taxon>Magnoliopsida</taxon>
        <taxon>Liliopsida</taxon>
        <taxon>Dioscoreales</taxon>
        <taxon>Dioscoreaceae</taxon>
        <taxon>Dioscorea</taxon>
    </lineage>
</organism>
<evidence type="ECO:0000256" key="1">
    <source>
        <dbReference type="ARBA" id="ARBA00009431"/>
    </source>
</evidence>
<keyword evidence="9" id="KW-1185">Reference proteome</keyword>
<gene>
    <name evidence="10" type="primary">LOC120271897</name>
</gene>
<dbReference type="PROSITE" id="PS00560">
    <property type="entry name" value="CARBOXYPEPT_SER_HIS"/>
    <property type="match status" value="1"/>
</dbReference>
<keyword evidence="2 8" id="KW-0121">Carboxypeptidase</keyword>
<feature type="signal peptide" evidence="8">
    <location>
        <begin position="1"/>
        <end position="19"/>
    </location>
</feature>
<evidence type="ECO:0000256" key="7">
    <source>
        <dbReference type="ARBA" id="ARBA00023180"/>
    </source>
</evidence>
<evidence type="ECO:0000256" key="2">
    <source>
        <dbReference type="ARBA" id="ARBA00022645"/>
    </source>
</evidence>